<proteinExistence type="predicted"/>
<comment type="caution">
    <text evidence="2">The sequence shown here is derived from an EMBL/GenBank/DDBJ whole genome shotgun (WGS) entry which is preliminary data.</text>
</comment>
<protein>
    <submittedName>
        <fullName evidence="2">647_t:CDS:1</fullName>
    </submittedName>
</protein>
<reference evidence="2" key="1">
    <citation type="submission" date="2021-06" db="EMBL/GenBank/DDBJ databases">
        <authorList>
            <person name="Kallberg Y."/>
            <person name="Tangrot J."/>
            <person name="Rosling A."/>
        </authorList>
    </citation>
    <scope>NUCLEOTIDE SEQUENCE</scope>
    <source>
        <strain evidence="2">87-6 pot B 2015</strain>
    </source>
</reference>
<dbReference type="AlphaFoldDB" id="A0A9N9BE80"/>
<keyword evidence="1" id="KW-1133">Transmembrane helix</keyword>
<name>A0A9N9BE80_FUNMO</name>
<feature type="transmembrane region" description="Helical" evidence="1">
    <location>
        <begin position="38"/>
        <end position="60"/>
    </location>
</feature>
<keyword evidence="3" id="KW-1185">Reference proteome</keyword>
<keyword evidence="1" id="KW-0472">Membrane</keyword>
<evidence type="ECO:0000313" key="3">
    <source>
        <dbReference type="Proteomes" id="UP000789375"/>
    </source>
</evidence>
<evidence type="ECO:0000313" key="2">
    <source>
        <dbReference type="EMBL" id="CAG8564899.1"/>
    </source>
</evidence>
<evidence type="ECO:0000256" key="1">
    <source>
        <dbReference type="SAM" id="Phobius"/>
    </source>
</evidence>
<dbReference type="Proteomes" id="UP000789375">
    <property type="component" value="Unassembled WGS sequence"/>
</dbReference>
<sequence length="313" mass="36829">MSQETDHERIPLLRRPFYNLNYIPNNNNNRRSFNLLKILGFGFIVVTILLLSINLAFFFIESNEAILPKGDSKIPYEYYLGLRKNDGRIGSNKFEYVIETSPQSDAKLSKLFIDKDENDFNSSIIAEIVSRSYKSWSPAYYEVRENRNSSSKNFTVLTTQSHMSGLWFVVWPPKVYISFVTLDDDDKENNNEERKTRFFRDKTGDLEKLLRCEFEIRWDYKYFGEIYRKCSNKDVWKKVAYVKGSSEWGMQWLDPERVDTYGIVTKPAYGRDGQMRNVMFSPDSPFPPIIPALYVAYFDRIIDGGELEGRKFY</sequence>
<gene>
    <name evidence="2" type="ORF">FMOSSE_LOCUS7149</name>
</gene>
<accession>A0A9N9BE80</accession>
<organism evidence="2 3">
    <name type="scientific">Funneliformis mosseae</name>
    <name type="common">Endomycorrhizal fungus</name>
    <name type="synonym">Glomus mosseae</name>
    <dbReference type="NCBI Taxonomy" id="27381"/>
    <lineage>
        <taxon>Eukaryota</taxon>
        <taxon>Fungi</taxon>
        <taxon>Fungi incertae sedis</taxon>
        <taxon>Mucoromycota</taxon>
        <taxon>Glomeromycotina</taxon>
        <taxon>Glomeromycetes</taxon>
        <taxon>Glomerales</taxon>
        <taxon>Glomeraceae</taxon>
        <taxon>Funneliformis</taxon>
    </lineage>
</organism>
<dbReference type="EMBL" id="CAJVPP010001616">
    <property type="protein sequence ID" value="CAG8564899.1"/>
    <property type="molecule type" value="Genomic_DNA"/>
</dbReference>
<keyword evidence="1" id="KW-0812">Transmembrane</keyword>